<comment type="similarity">
    <text evidence="1">Belongs to the aldose epimerase family.</text>
</comment>
<evidence type="ECO:0000313" key="5">
    <source>
        <dbReference type="Proteomes" id="UP001230978"/>
    </source>
</evidence>
<keyword evidence="3" id="KW-0119">Carbohydrate metabolism</keyword>
<dbReference type="PANTHER" id="PTHR10091">
    <property type="entry name" value="ALDOSE-1-EPIMERASE"/>
    <property type="match status" value="1"/>
</dbReference>
<keyword evidence="5" id="KW-1185">Reference proteome</keyword>
<dbReference type="EC" id="5.1.3.-" evidence="4"/>
<evidence type="ECO:0000313" key="4">
    <source>
        <dbReference type="EMBL" id="WGV14687.1"/>
    </source>
</evidence>
<gene>
    <name evidence="4" type="ORF">QF092_10290</name>
</gene>
<protein>
    <submittedName>
        <fullName evidence="4">Aldose epimerase family protein</fullName>
        <ecNumber evidence="4">5.1.3.-</ecNumber>
    </submittedName>
</protein>
<dbReference type="GO" id="GO:0016853">
    <property type="term" value="F:isomerase activity"/>
    <property type="evidence" value="ECO:0007669"/>
    <property type="project" value="UniProtKB-KW"/>
</dbReference>
<dbReference type="RefSeq" id="WP_281463812.1">
    <property type="nucleotide sequence ID" value="NZ_CP124535.1"/>
</dbReference>
<dbReference type="EMBL" id="CP124535">
    <property type="protein sequence ID" value="WGV14687.1"/>
    <property type="molecule type" value="Genomic_DNA"/>
</dbReference>
<proteinExistence type="inferred from homology"/>
<evidence type="ECO:0000256" key="3">
    <source>
        <dbReference type="ARBA" id="ARBA00023277"/>
    </source>
</evidence>
<organism evidence="4 5">
    <name type="scientific">Fuscovulum ytuae</name>
    <dbReference type="NCBI Taxonomy" id="3042299"/>
    <lineage>
        <taxon>Bacteria</taxon>
        <taxon>Pseudomonadati</taxon>
        <taxon>Pseudomonadota</taxon>
        <taxon>Alphaproteobacteria</taxon>
        <taxon>Rhodobacterales</taxon>
        <taxon>Paracoccaceae</taxon>
        <taxon>Fuscovulum</taxon>
    </lineage>
</organism>
<dbReference type="InterPro" id="IPR011013">
    <property type="entry name" value="Gal_mutarotase_sf_dom"/>
</dbReference>
<evidence type="ECO:0000256" key="2">
    <source>
        <dbReference type="ARBA" id="ARBA00023235"/>
    </source>
</evidence>
<keyword evidence="2 4" id="KW-0413">Isomerase</keyword>
<dbReference type="CDD" id="cd09019">
    <property type="entry name" value="galactose_mutarotase_like"/>
    <property type="match status" value="1"/>
</dbReference>
<name>A0ABY8Q3A8_9RHOB</name>
<dbReference type="InterPro" id="IPR008183">
    <property type="entry name" value="Aldose_1/G6P_1-epimerase"/>
</dbReference>
<dbReference type="PANTHER" id="PTHR10091:SF0">
    <property type="entry name" value="GALACTOSE MUTAROTASE"/>
    <property type="match status" value="1"/>
</dbReference>
<reference evidence="4 5" key="1">
    <citation type="submission" date="2023-04" db="EMBL/GenBank/DDBJ databases">
        <title>YMD61, complete Genome.</title>
        <authorList>
            <person name="Zhang J."/>
        </authorList>
    </citation>
    <scope>NUCLEOTIDE SEQUENCE [LARGE SCALE GENOMIC DNA]</scope>
    <source>
        <strain evidence="4 5">YMD61</strain>
    </source>
</reference>
<dbReference type="InterPro" id="IPR047215">
    <property type="entry name" value="Galactose_mutarotase-like"/>
</dbReference>
<sequence length="328" mass="35855">MTDRQLGIAPFGKTAQGEAVQRITLGRDGLTVSILTFGSVLQGVWLEGAARNLTLGSDRLSNYEGGMRYHGSLIGPVVNRFTNARATIAGQDLQFEANQDGKHCLHSGSAGTHLKVWRLAEVTEDSLRLELDLPDGEGGFPGNRRVTAAWQVDGASLHLQVHASTDRATPMNFANHSYWNLDGAPTWSGHRLMIAADHYLPTTPDFTPTGEIRAVDNTPMDFRKARRIELGTDLFDNCYVLGTAPGELREALRLTGQTGIGLVVSTTDPGVQVYDGRNALRPGHGPHEGFAIEAQNWPDAPNHPGFPSITLEPGQNYRQHTVWRFTRD</sequence>
<dbReference type="InterPro" id="IPR014718">
    <property type="entry name" value="GH-type_carb-bd"/>
</dbReference>
<dbReference type="Proteomes" id="UP001230978">
    <property type="component" value="Chromosome"/>
</dbReference>
<accession>A0ABY8Q3A8</accession>
<dbReference type="Gene3D" id="2.70.98.10">
    <property type="match status" value="1"/>
</dbReference>
<evidence type="ECO:0000256" key="1">
    <source>
        <dbReference type="ARBA" id="ARBA00006206"/>
    </source>
</evidence>
<dbReference type="Pfam" id="PF01263">
    <property type="entry name" value="Aldose_epim"/>
    <property type="match status" value="1"/>
</dbReference>
<dbReference type="SUPFAM" id="SSF74650">
    <property type="entry name" value="Galactose mutarotase-like"/>
    <property type="match status" value="1"/>
</dbReference>